<keyword evidence="5" id="KW-1185">Reference proteome</keyword>
<evidence type="ECO:0000259" key="2">
    <source>
        <dbReference type="Pfam" id="PF00561"/>
    </source>
</evidence>
<dbReference type="PANTHER" id="PTHR33570">
    <property type="entry name" value="4-CARBOXYMUCONOLACTONE DECARBOXYLASE FAMILY PROTEIN"/>
    <property type="match status" value="1"/>
</dbReference>
<feature type="compositionally biased region" description="Low complexity" evidence="1">
    <location>
        <begin position="265"/>
        <end position="278"/>
    </location>
</feature>
<dbReference type="OrthoDB" id="9802489at2"/>
<feature type="region of interest" description="Disordered" evidence="1">
    <location>
        <begin position="262"/>
        <end position="351"/>
    </location>
</feature>
<feature type="domain" description="AB hydrolase-1" evidence="2">
    <location>
        <begin position="18"/>
        <end position="241"/>
    </location>
</feature>
<dbReference type="Gene3D" id="1.20.1290.10">
    <property type="entry name" value="AhpD-like"/>
    <property type="match status" value="1"/>
</dbReference>
<dbReference type="PANTHER" id="PTHR33570:SF2">
    <property type="entry name" value="CARBOXYMUCONOLACTONE DECARBOXYLASE-LIKE DOMAIN-CONTAINING PROTEIN"/>
    <property type="match status" value="1"/>
</dbReference>
<organism evidence="4 5">
    <name type="scientific">Wenjunlia vitaminophila</name>
    <name type="common">Streptomyces vitaminophilus</name>
    <dbReference type="NCBI Taxonomy" id="76728"/>
    <lineage>
        <taxon>Bacteria</taxon>
        <taxon>Bacillati</taxon>
        <taxon>Actinomycetota</taxon>
        <taxon>Actinomycetes</taxon>
        <taxon>Kitasatosporales</taxon>
        <taxon>Streptomycetaceae</taxon>
        <taxon>Wenjunlia</taxon>
    </lineage>
</organism>
<dbReference type="RefSeq" id="WP_018383255.1">
    <property type="nucleotide sequence ID" value="NZ_LLZU01000001.1"/>
</dbReference>
<dbReference type="InterPro" id="IPR052512">
    <property type="entry name" value="4CMD/NDH-1_regulator"/>
</dbReference>
<name>A0A0T6LYV1_WENVI</name>
<feature type="compositionally biased region" description="Acidic residues" evidence="1">
    <location>
        <begin position="311"/>
        <end position="321"/>
    </location>
</feature>
<dbReference type="InterPro" id="IPR000073">
    <property type="entry name" value="AB_hydrolase_1"/>
</dbReference>
<sequence length="471" mass="50153">MTDAPLLRYRQDGPQDAPALVLGPALGTTFQIWHEQIPDLSRYWRVIRYDLPGHGGSVPVPTQTVEEIAVLLLELLEALGVHRFGYAGVGLGGSVGALLALSHPHRIVSLALVGTSAGPGSASVWREHAAVIRATGVEQEARTAATRWFTAASLAEEPALAEPCAQMVRTVDKSCYAACCDAMADHDLRGALAAVAAPTLVIAGAEDAVVPPGAARELTALIPDSRLAVVPNAAHLANLEQPGPVTQLLLRHFAATLREAPRPPELQASPSPEPAASRAPDDAAGNEPVRQRPVRDEPVRDESSRQAVDWDGVEWDESDEDGAAREEAARDRTDRSPAPAAAPRVSDTGGAVSVDGLKVRREVLGDLEVDSALNRATDLTEDFEDFVTRYAWGEIWARPGLERRVRAAVSITALVAGGHLDELEAHVRAGLRSGLTIEEIREVLMQTAVYCGVPAARAAFAVAQRVFVLDD</sequence>
<dbReference type="SUPFAM" id="SSF69118">
    <property type="entry name" value="AhpD-like"/>
    <property type="match status" value="1"/>
</dbReference>
<feature type="domain" description="Carboxymuconolactone decarboxylase-like" evidence="3">
    <location>
        <begin position="382"/>
        <end position="464"/>
    </location>
</feature>
<dbReference type="InterPro" id="IPR003779">
    <property type="entry name" value="CMD-like"/>
</dbReference>
<dbReference type="eggNOG" id="COG2021">
    <property type="taxonomic scope" value="Bacteria"/>
</dbReference>
<accession>A0A0T6LYV1</accession>
<evidence type="ECO:0000256" key="1">
    <source>
        <dbReference type="SAM" id="MobiDB-lite"/>
    </source>
</evidence>
<dbReference type="Pfam" id="PF02627">
    <property type="entry name" value="CMD"/>
    <property type="match status" value="1"/>
</dbReference>
<evidence type="ECO:0000259" key="3">
    <source>
        <dbReference type="Pfam" id="PF02627"/>
    </source>
</evidence>
<reference evidence="4 5" key="1">
    <citation type="submission" date="2015-10" db="EMBL/GenBank/DDBJ databases">
        <title>Draft genome sequence of pyrrolomycin-producing Streptomyces vitaminophilus.</title>
        <authorList>
            <person name="Graham D.E."/>
            <person name="Mahan K.M."/>
            <person name="Klingeman D.M."/>
            <person name="Hettich R.L."/>
            <person name="Parry R.J."/>
        </authorList>
    </citation>
    <scope>NUCLEOTIDE SEQUENCE [LARGE SCALE GENOMIC DNA]</scope>
    <source>
        <strain evidence="4 5">ATCC 31673</strain>
    </source>
</reference>
<dbReference type="InterPro" id="IPR029058">
    <property type="entry name" value="AB_hydrolase_fold"/>
</dbReference>
<dbReference type="AlphaFoldDB" id="A0A0T6LYV1"/>
<feature type="compositionally biased region" description="Basic and acidic residues" evidence="1">
    <location>
        <begin position="322"/>
        <end position="335"/>
    </location>
</feature>
<protein>
    <submittedName>
        <fullName evidence="4">3-oxoadipate enol-lactonase</fullName>
    </submittedName>
</protein>
<dbReference type="STRING" id="76728.AQ490_00485"/>
<dbReference type="Proteomes" id="UP000050867">
    <property type="component" value="Unassembled WGS sequence"/>
</dbReference>
<feature type="compositionally biased region" description="Low complexity" evidence="1">
    <location>
        <begin position="336"/>
        <end position="347"/>
    </location>
</feature>
<dbReference type="InterPro" id="IPR029032">
    <property type="entry name" value="AhpD-like"/>
</dbReference>
<evidence type="ECO:0000313" key="4">
    <source>
        <dbReference type="EMBL" id="KRV51284.1"/>
    </source>
</evidence>
<dbReference type="EMBL" id="LLZU01000001">
    <property type="protein sequence ID" value="KRV51284.1"/>
    <property type="molecule type" value="Genomic_DNA"/>
</dbReference>
<dbReference type="PRINTS" id="PR00111">
    <property type="entry name" value="ABHYDROLASE"/>
</dbReference>
<dbReference type="Pfam" id="PF00561">
    <property type="entry name" value="Abhydrolase_1"/>
    <property type="match status" value="1"/>
</dbReference>
<feature type="compositionally biased region" description="Basic and acidic residues" evidence="1">
    <location>
        <begin position="289"/>
        <end position="304"/>
    </location>
</feature>
<dbReference type="SUPFAM" id="SSF53474">
    <property type="entry name" value="alpha/beta-Hydrolases"/>
    <property type="match status" value="1"/>
</dbReference>
<gene>
    <name evidence="4" type="ORF">AQ490_00485</name>
</gene>
<proteinExistence type="predicted"/>
<dbReference type="GO" id="GO:0051920">
    <property type="term" value="F:peroxiredoxin activity"/>
    <property type="evidence" value="ECO:0007669"/>
    <property type="project" value="InterPro"/>
</dbReference>
<dbReference type="eggNOG" id="COG0599">
    <property type="taxonomic scope" value="Bacteria"/>
</dbReference>
<dbReference type="Gene3D" id="3.40.50.1820">
    <property type="entry name" value="alpha/beta hydrolase"/>
    <property type="match status" value="1"/>
</dbReference>
<evidence type="ECO:0000313" key="5">
    <source>
        <dbReference type="Proteomes" id="UP000050867"/>
    </source>
</evidence>
<comment type="caution">
    <text evidence="4">The sequence shown here is derived from an EMBL/GenBank/DDBJ whole genome shotgun (WGS) entry which is preliminary data.</text>
</comment>